<proteinExistence type="predicted"/>
<gene>
    <name evidence="1" type="ORF">H4219_006336</name>
</gene>
<evidence type="ECO:0000313" key="2">
    <source>
        <dbReference type="Proteomes" id="UP001150538"/>
    </source>
</evidence>
<sequence>IPNIIQFVPSPTPTAQKLCLSKLRNSPVVEKILPHITNLNLEAISDKLDILYDKPVYHSRLQDHIDHIDLLLISALISAEVTLDTYDLTSVRSRLDLAAKVLKNAIDPTTAILLFKKAQKASVKDSTITSRDPAIPVLEDVYQYF</sequence>
<feature type="non-terminal residue" evidence="1">
    <location>
        <position position="1"/>
    </location>
</feature>
<evidence type="ECO:0000313" key="1">
    <source>
        <dbReference type="EMBL" id="KAJ1909825.1"/>
    </source>
</evidence>
<name>A0A9W7ZKD9_9FUNG</name>
<keyword evidence="2" id="KW-1185">Reference proteome</keyword>
<reference evidence="1" key="1">
    <citation type="submission" date="2022-07" db="EMBL/GenBank/DDBJ databases">
        <title>Phylogenomic reconstructions and comparative analyses of Kickxellomycotina fungi.</title>
        <authorList>
            <person name="Reynolds N.K."/>
            <person name="Stajich J.E."/>
            <person name="Barry K."/>
            <person name="Grigoriev I.V."/>
            <person name="Crous P."/>
            <person name="Smith M.E."/>
        </authorList>
    </citation>
    <scope>NUCLEOTIDE SEQUENCE</scope>
    <source>
        <strain evidence="1">NBRC 100468</strain>
    </source>
</reference>
<dbReference type="EMBL" id="JANBPU010000677">
    <property type="protein sequence ID" value="KAJ1909825.1"/>
    <property type="molecule type" value="Genomic_DNA"/>
</dbReference>
<protein>
    <submittedName>
        <fullName evidence="1">Uncharacterized protein</fullName>
    </submittedName>
</protein>
<organism evidence="1 2">
    <name type="scientific">Mycoemilia scoparia</name>
    <dbReference type="NCBI Taxonomy" id="417184"/>
    <lineage>
        <taxon>Eukaryota</taxon>
        <taxon>Fungi</taxon>
        <taxon>Fungi incertae sedis</taxon>
        <taxon>Zoopagomycota</taxon>
        <taxon>Kickxellomycotina</taxon>
        <taxon>Kickxellomycetes</taxon>
        <taxon>Kickxellales</taxon>
        <taxon>Kickxellaceae</taxon>
        <taxon>Mycoemilia</taxon>
    </lineage>
</organism>
<dbReference type="Proteomes" id="UP001150538">
    <property type="component" value="Unassembled WGS sequence"/>
</dbReference>
<dbReference type="AlphaFoldDB" id="A0A9W7ZKD9"/>
<comment type="caution">
    <text evidence="1">The sequence shown here is derived from an EMBL/GenBank/DDBJ whole genome shotgun (WGS) entry which is preliminary data.</text>
</comment>
<accession>A0A9W7ZKD9</accession>